<keyword evidence="6" id="KW-1185">Reference proteome</keyword>
<feature type="domain" description="RND related alpha-helical hairpin" evidence="3">
    <location>
        <begin position="104"/>
        <end position="205"/>
    </location>
</feature>
<name>A0A239A6S4_9FIRM</name>
<evidence type="ECO:0000259" key="4">
    <source>
        <dbReference type="Pfam" id="PF26018"/>
    </source>
</evidence>
<evidence type="ECO:0000313" key="5">
    <source>
        <dbReference type="EMBL" id="SNR91199.1"/>
    </source>
</evidence>
<dbReference type="InterPro" id="IPR058709">
    <property type="entry name" value="BSH_RND-rel"/>
</dbReference>
<dbReference type="OrthoDB" id="1834786at2"/>
<accession>A0A239A6S4</accession>
<evidence type="ECO:0000256" key="1">
    <source>
        <dbReference type="SAM" id="Coils"/>
    </source>
</evidence>
<dbReference type="Pfam" id="PF26011">
    <property type="entry name" value="Beta-barrel_RND_rel"/>
    <property type="match status" value="1"/>
</dbReference>
<dbReference type="InterPro" id="IPR058729">
    <property type="entry name" value="Beta-barrel_RND-rel"/>
</dbReference>
<evidence type="ECO:0000259" key="2">
    <source>
        <dbReference type="Pfam" id="PF26011"/>
    </source>
</evidence>
<keyword evidence="1" id="KW-0175">Coiled coil</keyword>
<feature type="domain" description="RND related barrel-sandwich hybrid" evidence="4">
    <location>
        <begin position="68"/>
        <end position="255"/>
    </location>
</feature>
<evidence type="ECO:0000259" key="3">
    <source>
        <dbReference type="Pfam" id="PF26012"/>
    </source>
</evidence>
<dbReference type="Proteomes" id="UP000198304">
    <property type="component" value="Unassembled WGS sequence"/>
</dbReference>
<proteinExistence type="predicted"/>
<protein>
    <submittedName>
        <fullName evidence="5">Putative membrane fusion protein</fullName>
    </submittedName>
</protein>
<feature type="coiled-coil region" evidence="1">
    <location>
        <begin position="182"/>
        <end position="209"/>
    </location>
</feature>
<gene>
    <name evidence="5" type="ORF">SAMN05446037_1001373</name>
</gene>
<sequence length="430" mass="49751">MFLYKKKKIKKRSPLKIISRLFTIIIVLFYLLSRMPPFFSQATNKTYVAEYGKIEAVVSTEGYIVRDEKVIKHLGEGEIVLLTKEGEKVRKGQKLATLHFNDLDEKTSKDLEIINLRIESIKDKQPEQQLFHKDIEKIESDIAAVSREIQQLIKDEEYEKVYSLKENLSLLIEKKSIITGEKSFSGKNLEQLEQQRKSLQEKVSASEEAIYSEFPGIVAIGSDGLEDLLTLNNLEDFTLQEYETIKNSIKPLNSNDDGDQEISLRIIQDHKWSIITALKEKDIQQLEEGKSIKLRQRGESKEYKAMIRRIIHEDGEDAMIVLDLTEFMEEFYSKRVITFDMIKTSFEGIMIPNTAIIEQEGKQGVFRLDVNGFSRFIPVKIKGSNREYSIIYNGFFEESNNGENSRINTINFYDEIVTNAEKISQGDRIR</sequence>
<organism evidence="5 6">
    <name type="scientific">Anaerovirgula multivorans</name>
    <dbReference type="NCBI Taxonomy" id="312168"/>
    <lineage>
        <taxon>Bacteria</taxon>
        <taxon>Bacillati</taxon>
        <taxon>Bacillota</taxon>
        <taxon>Clostridia</taxon>
        <taxon>Peptostreptococcales</taxon>
        <taxon>Natronincolaceae</taxon>
        <taxon>Anaerovirgula</taxon>
    </lineage>
</organism>
<dbReference type="AlphaFoldDB" id="A0A239A6S4"/>
<dbReference type="RefSeq" id="WP_089281149.1">
    <property type="nucleotide sequence ID" value="NZ_FZOJ01000001.1"/>
</dbReference>
<dbReference type="Pfam" id="PF26012">
    <property type="entry name" value="HH_RND_rel"/>
    <property type="match status" value="1"/>
</dbReference>
<reference evidence="5 6" key="1">
    <citation type="submission" date="2017-06" db="EMBL/GenBank/DDBJ databases">
        <authorList>
            <person name="Kim H.J."/>
            <person name="Triplett B.A."/>
        </authorList>
    </citation>
    <scope>NUCLEOTIDE SEQUENCE [LARGE SCALE GENOMIC DNA]</scope>
    <source>
        <strain evidence="5 6">SCA</strain>
    </source>
</reference>
<dbReference type="InterPro" id="IPR058728">
    <property type="entry name" value="HH_RND-rel"/>
</dbReference>
<dbReference type="Pfam" id="PF26018">
    <property type="entry name" value="BSH_RND_rel"/>
    <property type="match status" value="1"/>
</dbReference>
<dbReference type="EMBL" id="FZOJ01000001">
    <property type="protein sequence ID" value="SNR91199.1"/>
    <property type="molecule type" value="Genomic_DNA"/>
</dbReference>
<feature type="domain" description="RND related beta-barrel" evidence="2">
    <location>
        <begin position="272"/>
        <end position="344"/>
    </location>
</feature>
<evidence type="ECO:0000313" key="6">
    <source>
        <dbReference type="Proteomes" id="UP000198304"/>
    </source>
</evidence>